<reference evidence="1 2" key="1">
    <citation type="submission" date="2018-08" db="EMBL/GenBank/DDBJ databases">
        <authorList>
            <person name="Khan S.A."/>
        </authorList>
    </citation>
    <scope>NUCLEOTIDE SEQUENCE [LARGE SCALE GENOMIC DNA]</scope>
    <source>
        <strain evidence="1 2">GTF-13</strain>
    </source>
</reference>
<sequence length="60" mass="5931">MLGAGGLGVAGLGLTFWPELDRSGATLADLKGMGLAVLGTSLFSLGNMISLRHSNGGSSP</sequence>
<dbReference type="AlphaFoldDB" id="A0A3P3VIT4"/>
<proteinExistence type="predicted"/>
<evidence type="ECO:0000313" key="2">
    <source>
        <dbReference type="Proteomes" id="UP000280792"/>
    </source>
</evidence>
<accession>A0A3P3VIT4</accession>
<protein>
    <submittedName>
        <fullName evidence="1">Uncharacterized protein</fullName>
    </submittedName>
</protein>
<dbReference type="EMBL" id="QWEZ01000002">
    <property type="protein sequence ID" value="RRJ82267.1"/>
    <property type="molecule type" value="Genomic_DNA"/>
</dbReference>
<gene>
    <name evidence="1" type="ORF">D0544_10285</name>
</gene>
<reference evidence="1 2" key="2">
    <citation type="submission" date="2018-12" db="EMBL/GenBank/DDBJ databases">
        <title>Simiduia agarivorans gen. nov., sp. nov., a marine, agarolytic bacterium isolated from shallow coastal water from Keelung, Taiwan.</title>
        <authorList>
            <person name="Shieh W.Y."/>
        </authorList>
    </citation>
    <scope>NUCLEOTIDE SEQUENCE [LARGE SCALE GENOMIC DNA]</scope>
    <source>
        <strain evidence="1 2">GTF-13</strain>
    </source>
</reference>
<evidence type="ECO:0000313" key="1">
    <source>
        <dbReference type="EMBL" id="RRJ82267.1"/>
    </source>
</evidence>
<comment type="caution">
    <text evidence="1">The sequence shown here is derived from an EMBL/GenBank/DDBJ whole genome shotgun (WGS) entry which is preliminary data.</text>
</comment>
<keyword evidence="2" id="KW-1185">Reference proteome</keyword>
<dbReference type="Proteomes" id="UP000280792">
    <property type="component" value="Unassembled WGS sequence"/>
</dbReference>
<organism evidence="1 2">
    <name type="scientific">Aestuariirhabdus litorea</name>
    <dbReference type="NCBI Taxonomy" id="2528527"/>
    <lineage>
        <taxon>Bacteria</taxon>
        <taxon>Pseudomonadati</taxon>
        <taxon>Pseudomonadota</taxon>
        <taxon>Gammaproteobacteria</taxon>
        <taxon>Oceanospirillales</taxon>
        <taxon>Aestuariirhabdaceae</taxon>
        <taxon>Aestuariirhabdus</taxon>
    </lineage>
</organism>
<name>A0A3P3VIT4_9GAMM</name>